<dbReference type="PANTHER" id="PTHR33057">
    <property type="entry name" value="TRANSCRIPTION REPRESSOR OFP7-RELATED"/>
    <property type="match status" value="1"/>
</dbReference>
<evidence type="ECO:0000259" key="8">
    <source>
        <dbReference type="PROSITE" id="PS51754"/>
    </source>
</evidence>
<dbReference type="NCBIfam" id="TIGR01568">
    <property type="entry name" value="A_thal_3678"/>
    <property type="match status" value="1"/>
</dbReference>
<keyword evidence="3 6" id="KW-0805">Transcription regulation</keyword>
<comment type="function">
    <text evidence="6">Transcriptional repressor that regulates multiple aspects of plant growth and development.</text>
</comment>
<keyword evidence="2 6" id="KW-0678">Repressor</keyword>
<sequence>MKWGRKKPTSPSSFTRPSLMSHVLPSSWLTKFKQISVNPEERRGKTKKKGKWKHGTTNSPQLVDGGGGGRFYRGEGDDFWRLSFGDDGFDSKRSRGILTSVVYDSEDEPGFAPSSYQTCRSNAPRATSEDNDEFVHSACGLRKMRNLTGKDEIFPEMITDTRGKVAEIRSPRLRLEEDKIFGKTSQKFYEEKAKEFNVEDAPHHEAESVARRSVANTGYEAGMSKTREALEKRDCEFPTYSYSRENCYLSPVNSKESYPRETDADSKFADAKECEDLSSENLNCEWQNLKAMKIEELKPRGEKQRKSMYISRELQSKRPKDSSGVRVHSPRRAEICKVKAIEDMRKAKFRTRKKKKTKKQKASAMGLESFAVVTFSMDPQNDFRESMMEMIQEKGINRPEELEELLACYLTLNTDEYHSLIIQVFRQVWVEQKQASYDYDSESESEQFLP</sequence>
<keyword evidence="10" id="KW-1185">Reference proteome</keyword>
<evidence type="ECO:0000256" key="1">
    <source>
        <dbReference type="ARBA" id="ARBA00004123"/>
    </source>
</evidence>
<gene>
    <name evidence="9" type="ORF">K2173_006564</name>
</gene>
<dbReference type="GO" id="GO:0005634">
    <property type="term" value="C:nucleus"/>
    <property type="evidence" value="ECO:0007669"/>
    <property type="project" value="UniProtKB-SubCell"/>
</dbReference>
<dbReference type="PANTHER" id="PTHR33057:SF82">
    <property type="entry name" value="TRANSCRIPTION REPRESSOR OFP5"/>
    <property type="match status" value="1"/>
</dbReference>
<evidence type="ECO:0000313" key="10">
    <source>
        <dbReference type="Proteomes" id="UP001159364"/>
    </source>
</evidence>
<keyword evidence="5 6" id="KW-0539">Nucleus</keyword>
<dbReference type="GO" id="GO:0045892">
    <property type="term" value="P:negative regulation of DNA-templated transcription"/>
    <property type="evidence" value="ECO:0007669"/>
    <property type="project" value="UniProtKB-UniRule"/>
</dbReference>
<dbReference type="AlphaFoldDB" id="A0AAV8T5A3"/>
<feature type="compositionally biased region" description="Basic residues" evidence="7">
    <location>
        <begin position="44"/>
        <end position="54"/>
    </location>
</feature>
<proteinExistence type="predicted"/>
<dbReference type="Proteomes" id="UP001159364">
    <property type="component" value="Linkage Group LG06"/>
</dbReference>
<evidence type="ECO:0000256" key="5">
    <source>
        <dbReference type="ARBA" id="ARBA00023242"/>
    </source>
</evidence>
<dbReference type="EMBL" id="JAIWQS010000006">
    <property type="protein sequence ID" value="KAJ8761962.1"/>
    <property type="molecule type" value="Genomic_DNA"/>
</dbReference>
<evidence type="ECO:0000256" key="6">
    <source>
        <dbReference type="RuleBase" id="RU367028"/>
    </source>
</evidence>
<evidence type="ECO:0000313" key="9">
    <source>
        <dbReference type="EMBL" id="KAJ8761962.1"/>
    </source>
</evidence>
<evidence type="ECO:0000256" key="2">
    <source>
        <dbReference type="ARBA" id="ARBA00022491"/>
    </source>
</evidence>
<keyword evidence="4 6" id="KW-0804">Transcription</keyword>
<reference evidence="9 10" key="1">
    <citation type="submission" date="2021-09" db="EMBL/GenBank/DDBJ databases">
        <title>Genomic insights and catalytic innovation underlie evolution of tropane alkaloids biosynthesis.</title>
        <authorList>
            <person name="Wang Y.-J."/>
            <person name="Tian T."/>
            <person name="Huang J.-P."/>
            <person name="Huang S.-X."/>
        </authorList>
    </citation>
    <scope>NUCLEOTIDE SEQUENCE [LARGE SCALE GENOMIC DNA]</scope>
    <source>
        <strain evidence="9">KIB-2018</strain>
        <tissue evidence="9">Leaf</tissue>
    </source>
</reference>
<feature type="region of interest" description="Disordered" evidence="7">
    <location>
        <begin position="35"/>
        <end position="69"/>
    </location>
</feature>
<protein>
    <recommendedName>
        <fullName evidence="6">Transcription repressor</fullName>
    </recommendedName>
    <alternativeName>
        <fullName evidence="6">Ovate family protein</fullName>
    </alternativeName>
</protein>
<dbReference type="InterPro" id="IPR006458">
    <property type="entry name" value="Ovate_C"/>
</dbReference>
<dbReference type="InterPro" id="IPR038933">
    <property type="entry name" value="Ovate"/>
</dbReference>
<evidence type="ECO:0000256" key="3">
    <source>
        <dbReference type="ARBA" id="ARBA00023015"/>
    </source>
</evidence>
<dbReference type="PROSITE" id="PS51754">
    <property type="entry name" value="OVATE"/>
    <property type="match status" value="1"/>
</dbReference>
<dbReference type="Pfam" id="PF04844">
    <property type="entry name" value="Ovate"/>
    <property type="match status" value="1"/>
</dbReference>
<organism evidence="9 10">
    <name type="scientific">Erythroxylum novogranatense</name>
    <dbReference type="NCBI Taxonomy" id="1862640"/>
    <lineage>
        <taxon>Eukaryota</taxon>
        <taxon>Viridiplantae</taxon>
        <taxon>Streptophyta</taxon>
        <taxon>Embryophyta</taxon>
        <taxon>Tracheophyta</taxon>
        <taxon>Spermatophyta</taxon>
        <taxon>Magnoliopsida</taxon>
        <taxon>eudicotyledons</taxon>
        <taxon>Gunneridae</taxon>
        <taxon>Pentapetalae</taxon>
        <taxon>rosids</taxon>
        <taxon>fabids</taxon>
        <taxon>Malpighiales</taxon>
        <taxon>Erythroxylaceae</taxon>
        <taxon>Erythroxylum</taxon>
    </lineage>
</organism>
<evidence type="ECO:0000256" key="7">
    <source>
        <dbReference type="SAM" id="MobiDB-lite"/>
    </source>
</evidence>
<comment type="subcellular location">
    <subcellularLocation>
        <location evidence="1 6">Nucleus</location>
    </subcellularLocation>
</comment>
<evidence type="ECO:0000256" key="4">
    <source>
        <dbReference type="ARBA" id="ARBA00023163"/>
    </source>
</evidence>
<name>A0AAV8T5A3_9ROSI</name>
<accession>A0AAV8T5A3</accession>
<feature type="domain" description="OVATE" evidence="8">
    <location>
        <begin position="372"/>
        <end position="431"/>
    </location>
</feature>
<comment type="caution">
    <text evidence="9">The sequence shown here is derived from an EMBL/GenBank/DDBJ whole genome shotgun (WGS) entry which is preliminary data.</text>
</comment>